<name>A0AAE3EKJ8_9SPIR</name>
<reference evidence="4" key="1">
    <citation type="submission" date="2021-08" db="EMBL/GenBank/DDBJ databases">
        <title>Comparative analyses of Brucepasteria parasyntrophica and Teretinema zuelzerae.</title>
        <authorList>
            <person name="Song Y."/>
            <person name="Brune A."/>
        </authorList>
    </citation>
    <scope>NUCLEOTIDE SEQUENCE</scope>
    <source>
        <strain evidence="4">DSM 1903</strain>
    </source>
</reference>
<dbReference type="EMBL" id="JAINWA010000003">
    <property type="protein sequence ID" value="MCD1655581.1"/>
    <property type="molecule type" value="Genomic_DNA"/>
</dbReference>
<evidence type="ECO:0000256" key="2">
    <source>
        <dbReference type="PROSITE-ProRule" id="PRU00703"/>
    </source>
</evidence>
<evidence type="ECO:0000256" key="1">
    <source>
        <dbReference type="ARBA" id="ARBA00023122"/>
    </source>
</evidence>
<dbReference type="InterPro" id="IPR000644">
    <property type="entry name" value="CBS_dom"/>
</dbReference>
<accession>A0AAE3EKJ8</accession>
<dbReference type="PANTHER" id="PTHR43080:SF2">
    <property type="entry name" value="CBS DOMAIN-CONTAINING PROTEIN"/>
    <property type="match status" value="1"/>
</dbReference>
<dbReference type="CDD" id="cd04584">
    <property type="entry name" value="CBS_pair_AcuB_like"/>
    <property type="match status" value="1"/>
</dbReference>
<dbReference type="SMART" id="SM00116">
    <property type="entry name" value="CBS"/>
    <property type="match status" value="2"/>
</dbReference>
<feature type="domain" description="CBS" evidence="3">
    <location>
        <begin position="7"/>
        <end position="66"/>
    </location>
</feature>
<dbReference type="InterPro" id="IPR046342">
    <property type="entry name" value="CBS_dom_sf"/>
</dbReference>
<comment type="caution">
    <text evidence="4">The sequence shown here is derived from an EMBL/GenBank/DDBJ whole genome shotgun (WGS) entry which is preliminary data.</text>
</comment>
<evidence type="ECO:0000313" key="5">
    <source>
        <dbReference type="Proteomes" id="UP001198163"/>
    </source>
</evidence>
<feature type="domain" description="CBS" evidence="3">
    <location>
        <begin position="82"/>
        <end position="140"/>
    </location>
</feature>
<dbReference type="PROSITE" id="PS51371">
    <property type="entry name" value="CBS"/>
    <property type="match status" value="2"/>
</dbReference>
<organism evidence="4 5">
    <name type="scientific">Teretinema zuelzerae</name>
    <dbReference type="NCBI Taxonomy" id="156"/>
    <lineage>
        <taxon>Bacteria</taxon>
        <taxon>Pseudomonadati</taxon>
        <taxon>Spirochaetota</taxon>
        <taxon>Spirochaetia</taxon>
        <taxon>Spirochaetales</taxon>
        <taxon>Treponemataceae</taxon>
        <taxon>Teretinema</taxon>
    </lineage>
</organism>
<dbReference type="Pfam" id="PF00571">
    <property type="entry name" value="CBS"/>
    <property type="match status" value="2"/>
</dbReference>
<dbReference type="SUPFAM" id="SSF54631">
    <property type="entry name" value="CBS-domain pair"/>
    <property type="match status" value="1"/>
</dbReference>
<dbReference type="RefSeq" id="WP_230756994.1">
    <property type="nucleotide sequence ID" value="NZ_JAINWA010000003.1"/>
</dbReference>
<gene>
    <name evidence="4" type="ORF">K7J14_12845</name>
</gene>
<dbReference type="Gene3D" id="3.10.580.10">
    <property type="entry name" value="CBS-domain"/>
    <property type="match status" value="1"/>
</dbReference>
<evidence type="ECO:0000313" key="4">
    <source>
        <dbReference type="EMBL" id="MCD1655581.1"/>
    </source>
</evidence>
<keyword evidence="1 2" id="KW-0129">CBS domain</keyword>
<proteinExistence type="predicted"/>
<evidence type="ECO:0000259" key="3">
    <source>
        <dbReference type="PROSITE" id="PS51371"/>
    </source>
</evidence>
<keyword evidence="5" id="KW-1185">Reference proteome</keyword>
<dbReference type="Proteomes" id="UP001198163">
    <property type="component" value="Unassembled WGS sequence"/>
</dbReference>
<dbReference type="InterPro" id="IPR051257">
    <property type="entry name" value="Diverse_CBS-Domain"/>
</dbReference>
<dbReference type="PANTHER" id="PTHR43080">
    <property type="entry name" value="CBS DOMAIN-CONTAINING PROTEIN CBSX3, MITOCHONDRIAL"/>
    <property type="match status" value="1"/>
</dbReference>
<sequence>MVVADVMTLNPRFIHPDMSVPEARSIMKKEKIGRLVVLDKSNKLVGIITERDIVNASPSVATTLDMYEMSHLLSRLKVEQVMKKNVITVDENEVVEEAARIMVDNNISALPVLKNGVLTGIVSDGDLYRLFIKMFGAYQEGVRITLLVPEERGELHKLASCITEKGGNIHALVICEGSDVTNKRCLIKVSDISKDALLEATKPYSIKVLDIR</sequence>
<protein>
    <submittedName>
        <fullName evidence="4">CBS domain-containing protein</fullName>
    </submittedName>
</protein>
<dbReference type="AlphaFoldDB" id="A0AAE3EKJ8"/>